<accession>A0ABV8SZY9</accession>
<feature type="transmembrane region" description="Helical" evidence="5">
    <location>
        <begin position="107"/>
        <end position="129"/>
    </location>
</feature>
<dbReference type="InterPro" id="IPR002293">
    <property type="entry name" value="AA/rel_permease1"/>
</dbReference>
<reference evidence="7" key="1">
    <citation type="journal article" date="2019" name="Int. J. Syst. Evol. Microbiol.">
        <title>The Global Catalogue of Microorganisms (GCM) 10K type strain sequencing project: providing services to taxonomists for standard genome sequencing and annotation.</title>
        <authorList>
            <consortium name="The Broad Institute Genomics Platform"/>
            <consortium name="The Broad Institute Genome Sequencing Center for Infectious Disease"/>
            <person name="Wu L."/>
            <person name="Ma J."/>
        </authorList>
    </citation>
    <scope>NUCLEOTIDE SEQUENCE [LARGE SCALE GENOMIC DNA]</scope>
    <source>
        <strain evidence="7">CGMCC 1.10759</strain>
    </source>
</reference>
<feature type="transmembrane region" description="Helical" evidence="5">
    <location>
        <begin position="285"/>
        <end position="305"/>
    </location>
</feature>
<comment type="caution">
    <text evidence="6">The sequence shown here is derived from an EMBL/GenBank/DDBJ whole genome shotgun (WGS) entry which is preliminary data.</text>
</comment>
<dbReference type="Gene3D" id="1.20.1740.10">
    <property type="entry name" value="Amino acid/polyamine transporter I"/>
    <property type="match status" value="1"/>
</dbReference>
<evidence type="ECO:0000256" key="5">
    <source>
        <dbReference type="SAM" id="Phobius"/>
    </source>
</evidence>
<evidence type="ECO:0000313" key="6">
    <source>
        <dbReference type="EMBL" id="MFC4313231.1"/>
    </source>
</evidence>
<protein>
    <submittedName>
        <fullName evidence="6">APC family permease</fullName>
    </submittedName>
</protein>
<feature type="transmembrane region" description="Helical" evidence="5">
    <location>
        <begin position="172"/>
        <end position="190"/>
    </location>
</feature>
<proteinExistence type="predicted"/>
<keyword evidence="4 5" id="KW-0472">Membrane</keyword>
<comment type="subcellular location">
    <subcellularLocation>
        <location evidence="1">Membrane</location>
        <topology evidence="1">Multi-pass membrane protein</topology>
    </subcellularLocation>
</comment>
<feature type="transmembrane region" description="Helical" evidence="5">
    <location>
        <begin position="25"/>
        <end position="45"/>
    </location>
</feature>
<dbReference type="PANTHER" id="PTHR11785">
    <property type="entry name" value="AMINO ACID TRANSPORTER"/>
    <property type="match status" value="1"/>
</dbReference>
<keyword evidence="2 5" id="KW-0812">Transmembrane</keyword>
<feature type="transmembrane region" description="Helical" evidence="5">
    <location>
        <begin position="65"/>
        <end position="86"/>
    </location>
</feature>
<dbReference type="Proteomes" id="UP001595904">
    <property type="component" value="Unassembled WGS sequence"/>
</dbReference>
<sequence length="466" mass="48892">MSSALEGATGEIATRSNAPAVPTPTLSVFDATMITVGIVIGAGIFQTPSLVAGIAGSPTLMMTAWVLGGVLSLIGALTYAELATTYPSAGGDYTFLTRAYGKNVSFLFAWARSAVICTGSIALLGFILGDYLTRLFSLGEYSPAVYAALATVILTVINLIGLRGSSRMQNALTLVEISGVLLVAVAGMTVEPSAPAVASASSEGAGAFGLAMVFVLLTFGGWNEAAYVSAEVRGGPRAIVRTLVVSIGIITLAYLLFVASVLHGLGFEQLEASQAVGIDVIERAFGSFGAQLLGVIVAIASLTSMNSTMIVGARSNYSLAQDWPALRFMGRWQGERHAPVVGFIVQAAIALALIVFGALEKDGFSTMVEFTAPVFWFFFMLSGIALLVLRRRDPARTRPFRVPLYPVLPLLFIATCAYLLYSSITYAGSKNATYVALAVMISGGLVLLALRLRRSPPNKSRHTSGA</sequence>
<feature type="transmembrane region" description="Helical" evidence="5">
    <location>
        <begin position="433"/>
        <end position="452"/>
    </location>
</feature>
<feature type="transmembrane region" description="Helical" evidence="5">
    <location>
        <begin position="370"/>
        <end position="390"/>
    </location>
</feature>
<feature type="transmembrane region" description="Helical" evidence="5">
    <location>
        <begin position="402"/>
        <end position="421"/>
    </location>
</feature>
<feature type="transmembrane region" description="Helical" evidence="5">
    <location>
        <begin position="337"/>
        <end position="358"/>
    </location>
</feature>
<dbReference type="PANTHER" id="PTHR11785:SF512">
    <property type="entry name" value="SOBREMESA, ISOFORM B"/>
    <property type="match status" value="1"/>
</dbReference>
<evidence type="ECO:0000313" key="7">
    <source>
        <dbReference type="Proteomes" id="UP001595904"/>
    </source>
</evidence>
<dbReference type="RefSeq" id="WP_380603357.1">
    <property type="nucleotide sequence ID" value="NZ_JBHSDU010000015.1"/>
</dbReference>
<evidence type="ECO:0000256" key="3">
    <source>
        <dbReference type="ARBA" id="ARBA00022989"/>
    </source>
</evidence>
<gene>
    <name evidence="6" type="ORF">ACFPN2_29400</name>
</gene>
<dbReference type="EMBL" id="JBHSDU010000015">
    <property type="protein sequence ID" value="MFC4313231.1"/>
    <property type="molecule type" value="Genomic_DNA"/>
</dbReference>
<keyword evidence="3 5" id="KW-1133">Transmembrane helix</keyword>
<dbReference type="InterPro" id="IPR050598">
    <property type="entry name" value="AminoAcid_Transporter"/>
</dbReference>
<keyword evidence="7" id="KW-1185">Reference proteome</keyword>
<feature type="transmembrane region" description="Helical" evidence="5">
    <location>
        <begin position="243"/>
        <end position="265"/>
    </location>
</feature>
<feature type="transmembrane region" description="Helical" evidence="5">
    <location>
        <begin position="141"/>
        <end position="160"/>
    </location>
</feature>
<feature type="transmembrane region" description="Helical" evidence="5">
    <location>
        <begin position="205"/>
        <end position="222"/>
    </location>
</feature>
<organism evidence="6 7">
    <name type="scientific">Steroidobacter flavus</name>
    <dbReference type="NCBI Taxonomy" id="1842136"/>
    <lineage>
        <taxon>Bacteria</taxon>
        <taxon>Pseudomonadati</taxon>
        <taxon>Pseudomonadota</taxon>
        <taxon>Gammaproteobacteria</taxon>
        <taxon>Steroidobacterales</taxon>
        <taxon>Steroidobacteraceae</taxon>
        <taxon>Steroidobacter</taxon>
    </lineage>
</organism>
<evidence type="ECO:0000256" key="4">
    <source>
        <dbReference type="ARBA" id="ARBA00023136"/>
    </source>
</evidence>
<evidence type="ECO:0000256" key="1">
    <source>
        <dbReference type="ARBA" id="ARBA00004141"/>
    </source>
</evidence>
<evidence type="ECO:0000256" key="2">
    <source>
        <dbReference type="ARBA" id="ARBA00022692"/>
    </source>
</evidence>
<dbReference type="Pfam" id="PF13520">
    <property type="entry name" value="AA_permease_2"/>
    <property type="match status" value="1"/>
</dbReference>
<dbReference type="PIRSF" id="PIRSF006060">
    <property type="entry name" value="AA_transporter"/>
    <property type="match status" value="1"/>
</dbReference>
<name>A0ABV8SZY9_9GAMM</name>